<accession>A0ABT9YWL6</accession>
<evidence type="ECO:0000313" key="3">
    <source>
        <dbReference type="Proteomes" id="UP001232245"/>
    </source>
</evidence>
<sequence length="191" mass="22457">MKENLILQKITVNNYEINELFNYLNQDFKSFERLPLFIIRSALKKGILNAVYLTDGQQVYGYAIYQTVPTYKWLHVLYLAILPEHRSLGLGSTIIKLLNELTDKGIILEVEAPEAGKNEEDSTTRKRRVQFYERNGFNLNPDMNLKNFGYHIKMMSNINLLPEINWLEFYRVLYNRVYGLPLGSLFIKNIR</sequence>
<dbReference type="RefSeq" id="WP_174880017.1">
    <property type="nucleotide sequence ID" value="NZ_CADEPK010000086.1"/>
</dbReference>
<dbReference type="PROSITE" id="PS51186">
    <property type="entry name" value="GNAT"/>
    <property type="match status" value="1"/>
</dbReference>
<evidence type="ECO:0000313" key="2">
    <source>
        <dbReference type="EMBL" id="MDQ0224383.1"/>
    </source>
</evidence>
<feature type="domain" description="N-acetyltransferase" evidence="1">
    <location>
        <begin position="10"/>
        <end position="159"/>
    </location>
</feature>
<protein>
    <submittedName>
        <fullName evidence="2">GNAT superfamily N-acetyltransferase</fullName>
    </submittedName>
</protein>
<dbReference type="Gene3D" id="3.40.630.30">
    <property type="match status" value="1"/>
</dbReference>
<name>A0ABT9YWL6_9BACI</name>
<gene>
    <name evidence="2" type="ORF">J2S02_000705</name>
</gene>
<reference evidence="2 3" key="1">
    <citation type="submission" date="2023-07" db="EMBL/GenBank/DDBJ databases">
        <title>Genomic Encyclopedia of Type Strains, Phase IV (KMG-IV): sequencing the most valuable type-strain genomes for metagenomic binning, comparative biology and taxonomic classification.</title>
        <authorList>
            <person name="Goeker M."/>
        </authorList>
    </citation>
    <scope>NUCLEOTIDE SEQUENCE [LARGE SCALE GENOMIC DNA]</scope>
    <source>
        <strain evidence="2 3">DSM 17723</strain>
    </source>
</reference>
<dbReference type="Proteomes" id="UP001232245">
    <property type="component" value="Unassembled WGS sequence"/>
</dbReference>
<keyword evidence="3" id="KW-1185">Reference proteome</keyword>
<dbReference type="Pfam" id="PF13508">
    <property type="entry name" value="Acetyltransf_7"/>
    <property type="match status" value="1"/>
</dbReference>
<organism evidence="2 3">
    <name type="scientific">Metabacillus niabensis</name>
    <dbReference type="NCBI Taxonomy" id="324854"/>
    <lineage>
        <taxon>Bacteria</taxon>
        <taxon>Bacillati</taxon>
        <taxon>Bacillota</taxon>
        <taxon>Bacilli</taxon>
        <taxon>Bacillales</taxon>
        <taxon>Bacillaceae</taxon>
        <taxon>Metabacillus</taxon>
    </lineage>
</organism>
<dbReference type="EMBL" id="JAUSTZ010000001">
    <property type="protein sequence ID" value="MDQ0224383.1"/>
    <property type="molecule type" value="Genomic_DNA"/>
</dbReference>
<proteinExistence type="predicted"/>
<evidence type="ECO:0000259" key="1">
    <source>
        <dbReference type="PROSITE" id="PS51186"/>
    </source>
</evidence>
<dbReference type="InterPro" id="IPR016181">
    <property type="entry name" value="Acyl_CoA_acyltransferase"/>
</dbReference>
<dbReference type="SUPFAM" id="SSF55729">
    <property type="entry name" value="Acyl-CoA N-acyltransferases (Nat)"/>
    <property type="match status" value="1"/>
</dbReference>
<dbReference type="InterPro" id="IPR000182">
    <property type="entry name" value="GNAT_dom"/>
</dbReference>
<comment type="caution">
    <text evidence="2">The sequence shown here is derived from an EMBL/GenBank/DDBJ whole genome shotgun (WGS) entry which is preliminary data.</text>
</comment>
<dbReference type="CDD" id="cd04301">
    <property type="entry name" value="NAT_SF"/>
    <property type="match status" value="1"/>
</dbReference>